<organism evidence="9 10">
    <name type="scientific">Chryseolinea soli</name>
    <dbReference type="NCBI Taxonomy" id="2321403"/>
    <lineage>
        <taxon>Bacteria</taxon>
        <taxon>Pseudomonadati</taxon>
        <taxon>Bacteroidota</taxon>
        <taxon>Cytophagia</taxon>
        <taxon>Cytophagales</taxon>
        <taxon>Fulvivirgaceae</taxon>
        <taxon>Chryseolinea</taxon>
    </lineage>
</organism>
<evidence type="ECO:0000259" key="7">
    <source>
        <dbReference type="Pfam" id="PF02687"/>
    </source>
</evidence>
<proteinExistence type="predicted"/>
<evidence type="ECO:0000256" key="6">
    <source>
        <dbReference type="SAM" id="Phobius"/>
    </source>
</evidence>
<evidence type="ECO:0000256" key="2">
    <source>
        <dbReference type="ARBA" id="ARBA00022475"/>
    </source>
</evidence>
<dbReference type="GO" id="GO:0022857">
    <property type="term" value="F:transmembrane transporter activity"/>
    <property type="evidence" value="ECO:0007669"/>
    <property type="project" value="TreeGrafter"/>
</dbReference>
<keyword evidence="10" id="KW-1185">Reference proteome</keyword>
<gene>
    <name evidence="9" type="ORF">D4L85_16650</name>
</gene>
<protein>
    <submittedName>
        <fullName evidence="9">FtsX-like permease family protein</fullName>
    </submittedName>
</protein>
<keyword evidence="5 6" id="KW-0472">Membrane</keyword>
<sequence>MNVNAVLIALRQLRKNPLTGLFTLAGLAIGITTFTLLLFYVRKESSYDRFHQDPDQLYRIVNQYRIGTDHQTTAWTSPAITTYTQEKLSEVAEMVRLFRYRSPSVMVEEQTGKSFSEENSLWADANVFRVFTFHFIKGNPAQALMRPNTMVITSSAAKKYFGNNDPIGRSLNDLTMGATFEITAVVDDMPVTSHFRADFLCSLTTLPKLWGENILSNWNNSFLYTYVRLANGATPAATETKLNAVLATNTSSTADASSHFSLQPVPDIHLKSHVLNEWQANSDIRYIYILTLVGVLILLVSTINYVNLWIARAEQRTREIGIRKAIGSSKLQLGKQFVVESLVQVVLALVLSIALAPTIGPQMESAFGEPVSWLPSANVTTWVAIGVGIALFMTVVMLYPIRIISKIQPAWAIKGTVVKLQKGFGLWQGLVAFQVLATTMLITGTLLVQRQLTFIEQTPIGYDAGHLLNIAQLSNTALREQLKNELLQHPHIRAASGVSHQVGGLLYQSGYTVYKKDEPEIVLWQRMHTDHDFCKTYGIPILAGRDFSKTVASDTANFIINEAACRQLLVSPSEAVGLEIAGENNVRGKIIGIMKDFHFKTLHTAIEPLIAHIVPDRVRMLSVNIDNEDREATLAWIGAKWKTLEPAVPFMYTSLDDFNHRHYALEHQFEKLIMFFTGVVFLLSVGGLISLNIYVVNLKRKEIGIRKILGADIQGVLLTLSRRFVLLTVASAILSVPFSWYMLSAWLDGFAYRVDITPGLFVSAGLITFVLSMLSIALPSIRAALKNPAEALKTE</sequence>
<dbReference type="InterPro" id="IPR050250">
    <property type="entry name" value="Macrolide_Exporter_MacB"/>
</dbReference>
<accession>A0A385SP14</accession>
<dbReference type="AlphaFoldDB" id="A0A385SP14"/>
<evidence type="ECO:0000313" key="10">
    <source>
        <dbReference type="Proteomes" id="UP000266183"/>
    </source>
</evidence>
<dbReference type="EMBL" id="CP032382">
    <property type="protein sequence ID" value="AYB32101.1"/>
    <property type="molecule type" value="Genomic_DNA"/>
</dbReference>
<dbReference type="InterPro" id="IPR003838">
    <property type="entry name" value="ABC3_permease_C"/>
</dbReference>
<feature type="transmembrane region" description="Helical" evidence="6">
    <location>
        <begin position="759"/>
        <end position="778"/>
    </location>
</feature>
<feature type="transmembrane region" description="Helical" evidence="6">
    <location>
        <begin position="286"/>
        <end position="310"/>
    </location>
</feature>
<evidence type="ECO:0000256" key="4">
    <source>
        <dbReference type="ARBA" id="ARBA00022989"/>
    </source>
</evidence>
<dbReference type="PANTHER" id="PTHR30572:SF18">
    <property type="entry name" value="ABC-TYPE MACROLIDE FAMILY EXPORT SYSTEM PERMEASE COMPONENT 2"/>
    <property type="match status" value="1"/>
</dbReference>
<feature type="domain" description="ABC3 transporter permease C-terminal" evidence="7">
    <location>
        <begin position="292"/>
        <end position="409"/>
    </location>
</feature>
<keyword evidence="4 6" id="KW-1133">Transmembrane helix</keyword>
<feature type="transmembrane region" description="Helical" evidence="6">
    <location>
        <begin position="21"/>
        <end position="41"/>
    </location>
</feature>
<dbReference type="RefSeq" id="WP_119755360.1">
    <property type="nucleotide sequence ID" value="NZ_CP032382.1"/>
</dbReference>
<keyword evidence="2" id="KW-1003">Cell membrane</keyword>
<reference evidence="10" key="1">
    <citation type="submission" date="2018-09" db="EMBL/GenBank/DDBJ databases">
        <title>Chryseolinea sp. KIS68-18 isolated from soil.</title>
        <authorList>
            <person name="Weon H.-Y."/>
            <person name="Kwon S.-W."/>
            <person name="Lee S.A."/>
        </authorList>
    </citation>
    <scope>NUCLEOTIDE SEQUENCE [LARGE SCALE GENOMIC DNA]</scope>
    <source>
        <strain evidence="10">KIS68-18</strain>
    </source>
</reference>
<dbReference type="GO" id="GO:0005886">
    <property type="term" value="C:plasma membrane"/>
    <property type="evidence" value="ECO:0007669"/>
    <property type="project" value="UniProtKB-SubCell"/>
</dbReference>
<dbReference type="KEGG" id="chk:D4L85_16650"/>
<name>A0A385SP14_9BACT</name>
<keyword evidence="3 6" id="KW-0812">Transmembrane</keyword>
<evidence type="ECO:0000256" key="5">
    <source>
        <dbReference type="ARBA" id="ARBA00023136"/>
    </source>
</evidence>
<dbReference type="Pfam" id="PF12704">
    <property type="entry name" value="MacB_PCD"/>
    <property type="match status" value="1"/>
</dbReference>
<feature type="transmembrane region" description="Helical" evidence="6">
    <location>
        <begin position="724"/>
        <end position="747"/>
    </location>
</feature>
<feature type="transmembrane region" description="Helical" evidence="6">
    <location>
        <begin position="672"/>
        <end position="696"/>
    </location>
</feature>
<feature type="domain" description="MacB-like periplasmic core" evidence="8">
    <location>
        <begin position="22"/>
        <end position="244"/>
    </location>
</feature>
<feature type="domain" description="ABC3 transporter permease C-terminal" evidence="7">
    <location>
        <begin position="674"/>
        <end position="788"/>
    </location>
</feature>
<evidence type="ECO:0000256" key="1">
    <source>
        <dbReference type="ARBA" id="ARBA00004651"/>
    </source>
</evidence>
<evidence type="ECO:0000313" key="9">
    <source>
        <dbReference type="EMBL" id="AYB32101.1"/>
    </source>
</evidence>
<evidence type="ECO:0000259" key="8">
    <source>
        <dbReference type="Pfam" id="PF12704"/>
    </source>
</evidence>
<feature type="transmembrane region" description="Helical" evidence="6">
    <location>
        <begin position="424"/>
        <end position="448"/>
    </location>
</feature>
<dbReference type="Proteomes" id="UP000266183">
    <property type="component" value="Chromosome"/>
</dbReference>
<feature type="transmembrane region" description="Helical" evidence="6">
    <location>
        <begin position="379"/>
        <end position="403"/>
    </location>
</feature>
<feature type="transmembrane region" description="Helical" evidence="6">
    <location>
        <begin position="337"/>
        <end position="359"/>
    </location>
</feature>
<dbReference type="PANTHER" id="PTHR30572">
    <property type="entry name" value="MEMBRANE COMPONENT OF TRANSPORTER-RELATED"/>
    <property type="match status" value="1"/>
</dbReference>
<dbReference type="OrthoDB" id="5933722at2"/>
<dbReference type="InterPro" id="IPR025857">
    <property type="entry name" value="MacB_PCD"/>
</dbReference>
<evidence type="ECO:0000256" key="3">
    <source>
        <dbReference type="ARBA" id="ARBA00022692"/>
    </source>
</evidence>
<comment type="subcellular location">
    <subcellularLocation>
        <location evidence="1">Cell membrane</location>
        <topology evidence="1">Multi-pass membrane protein</topology>
    </subcellularLocation>
</comment>
<dbReference type="Pfam" id="PF02687">
    <property type="entry name" value="FtsX"/>
    <property type="match status" value="2"/>
</dbReference>